<evidence type="ECO:0000256" key="4">
    <source>
        <dbReference type="ARBA" id="ARBA00022989"/>
    </source>
</evidence>
<keyword evidence="4 9" id="KW-1133">Transmembrane helix</keyword>
<proteinExistence type="inferred from homology"/>
<feature type="transmembrane region" description="Helical" evidence="9">
    <location>
        <begin position="377"/>
        <end position="398"/>
    </location>
</feature>
<dbReference type="InterPro" id="IPR003915">
    <property type="entry name" value="PKD_2"/>
</dbReference>
<dbReference type="GO" id="GO:0005262">
    <property type="term" value="F:calcium channel activity"/>
    <property type="evidence" value="ECO:0007669"/>
    <property type="project" value="TreeGrafter"/>
</dbReference>
<dbReference type="InterPro" id="IPR051223">
    <property type="entry name" value="Polycystin"/>
</dbReference>
<feature type="transmembrane region" description="Helical" evidence="9">
    <location>
        <begin position="186"/>
        <end position="209"/>
    </location>
</feature>
<dbReference type="GO" id="GO:0005509">
    <property type="term" value="F:calcium ion binding"/>
    <property type="evidence" value="ECO:0007669"/>
    <property type="project" value="InterPro"/>
</dbReference>
<evidence type="ECO:0000256" key="5">
    <source>
        <dbReference type="ARBA" id="ARBA00023136"/>
    </source>
</evidence>
<dbReference type="Proteomes" id="UP000694844">
    <property type="component" value="Chromosome 2"/>
</dbReference>
<dbReference type="InterPro" id="IPR027359">
    <property type="entry name" value="Volt_channel_dom_sf"/>
</dbReference>
<organism evidence="12 13">
    <name type="scientific">Crassostrea virginica</name>
    <name type="common">Eastern oyster</name>
    <dbReference type="NCBI Taxonomy" id="6565"/>
    <lineage>
        <taxon>Eukaryota</taxon>
        <taxon>Metazoa</taxon>
        <taxon>Spiralia</taxon>
        <taxon>Lophotrochozoa</taxon>
        <taxon>Mollusca</taxon>
        <taxon>Bivalvia</taxon>
        <taxon>Autobranchia</taxon>
        <taxon>Pteriomorphia</taxon>
        <taxon>Ostreida</taxon>
        <taxon>Ostreoidea</taxon>
        <taxon>Ostreidae</taxon>
        <taxon>Crassostrea</taxon>
    </lineage>
</organism>
<protein>
    <submittedName>
        <fullName evidence="13">Polycystin-2-like</fullName>
    </submittedName>
</protein>
<dbReference type="AlphaFoldDB" id="A0A8B8CGM3"/>
<dbReference type="RefSeq" id="XP_022314324.1">
    <property type="nucleotide sequence ID" value="XM_022458616.1"/>
</dbReference>
<evidence type="ECO:0000313" key="13">
    <source>
        <dbReference type="RefSeq" id="XP_022314324.1"/>
    </source>
</evidence>
<dbReference type="GO" id="GO:0060170">
    <property type="term" value="C:ciliary membrane"/>
    <property type="evidence" value="ECO:0007669"/>
    <property type="project" value="UniProtKB-SubCell"/>
</dbReference>
<evidence type="ECO:0000259" key="11">
    <source>
        <dbReference type="Pfam" id="PF20519"/>
    </source>
</evidence>
<dbReference type="InterPro" id="IPR013122">
    <property type="entry name" value="PKD1_2_channel"/>
</dbReference>
<reference evidence="13" key="1">
    <citation type="submission" date="2025-08" db="UniProtKB">
        <authorList>
            <consortium name="RefSeq"/>
        </authorList>
    </citation>
    <scope>IDENTIFICATION</scope>
    <source>
        <tissue evidence="13">Whole sample</tissue>
    </source>
</reference>
<comment type="subcellular location">
    <subcellularLocation>
        <location evidence="1">Cell projection</location>
        <location evidence="1">Cilium membrane</location>
        <topology evidence="1">Multi-pass membrane protein</topology>
    </subcellularLocation>
</comment>
<accession>A0A8B8CGM3</accession>
<feature type="domain" description="Polycystin cation channel PKD1/PKD2" evidence="10">
    <location>
        <begin position="185"/>
        <end position="405"/>
    </location>
</feature>
<dbReference type="GO" id="GO:0050982">
    <property type="term" value="P:detection of mechanical stimulus"/>
    <property type="evidence" value="ECO:0007669"/>
    <property type="project" value="TreeGrafter"/>
</dbReference>
<keyword evidence="12" id="KW-1185">Reference proteome</keyword>
<gene>
    <name evidence="13" type="primary">LOC111118908</name>
</gene>
<dbReference type="InterPro" id="IPR046791">
    <property type="entry name" value="Polycystin_dom"/>
</dbReference>
<feature type="disulfide bond" evidence="8">
    <location>
        <begin position="38"/>
        <end position="48"/>
    </location>
</feature>
<keyword evidence="5 9" id="KW-0472">Membrane</keyword>
<evidence type="ECO:0000256" key="7">
    <source>
        <dbReference type="ARBA" id="ARBA00023273"/>
    </source>
</evidence>
<keyword evidence="7" id="KW-0966">Cell projection</keyword>
<dbReference type="PANTHER" id="PTHR10877">
    <property type="entry name" value="POLYCYSTIN FAMILY MEMBER"/>
    <property type="match status" value="1"/>
</dbReference>
<evidence type="ECO:0000259" key="10">
    <source>
        <dbReference type="Pfam" id="PF08016"/>
    </source>
</evidence>
<evidence type="ECO:0000256" key="9">
    <source>
        <dbReference type="SAM" id="Phobius"/>
    </source>
</evidence>
<dbReference type="Gene3D" id="1.10.287.70">
    <property type="match status" value="1"/>
</dbReference>
<evidence type="ECO:0000256" key="6">
    <source>
        <dbReference type="ARBA" id="ARBA00023180"/>
    </source>
</evidence>
<dbReference type="OrthoDB" id="444119at2759"/>
<name>A0A8B8CGM3_CRAVI</name>
<evidence type="ECO:0000313" key="12">
    <source>
        <dbReference type="Proteomes" id="UP000694844"/>
    </source>
</evidence>
<evidence type="ECO:0000256" key="3">
    <source>
        <dbReference type="ARBA" id="ARBA00022692"/>
    </source>
</evidence>
<sequence length="456" mass="53195">MYNGQALNAFERQYTNDQTNYRLGPVRLRQLRAKQTECYIPLILDAICYADYNIVSEDDRSDCQSWGLPSCDVTKTRWSSKAWQFTSAAEIWGVPTMGFQGTYGGGGYIADLGIHRMFAKAIVDELFSNKWIDRQTRAVFVEFTQYNSNTNLFTFVSLMAEFPQTGGVLTTAHVYPLRVYQHVGSFGIFIFLCEIVLMVCAIVFFIYFIVQIVKHKKEFFRDNWRIFDLLILVLTIFGISMYLTRMLFTSWTITKFNEQKLKFVNFGHIALWDEVLNAFLSFLVFLSTLRVLRVLNYSRNITHLAGVLSNARRNLLGCFFMFALIFLAYAGVGFLLFGSQLETYKNLFVSITTIVNSLVGRNSLHGLIRACPVIAEFYYFTFVMFVIWIVMTMMSATLNRSIQEVRNKLERREQLYDVDDLLRDFLKDFWHNINFKLHILERFLCFETNNDFSNVR</sequence>
<keyword evidence="3 9" id="KW-0812">Transmembrane</keyword>
<dbReference type="Pfam" id="PF08016">
    <property type="entry name" value="PKD_channel"/>
    <property type="match status" value="1"/>
</dbReference>
<dbReference type="GeneID" id="111118908"/>
<dbReference type="PRINTS" id="PR01433">
    <property type="entry name" value="POLYCYSTIN2"/>
</dbReference>
<evidence type="ECO:0000256" key="2">
    <source>
        <dbReference type="ARBA" id="ARBA00007200"/>
    </source>
</evidence>
<evidence type="ECO:0000256" key="8">
    <source>
        <dbReference type="PIRSR" id="PIRSR603915-2"/>
    </source>
</evidence>
<dbReference type="PANTHER" id="PTHR10877:SF150">
    <property type="entry name" value="REJ DOMAIN-CONTAINING PROTEIN"/>
    <property type="match status" value="1"/>
</dbReference>
<feature type="transmembrane region" description="Helical" evidence="9">
    <location>
        <begin position="275"/>
        <end position="295"/>
    </location>
</feature>
<dbReference type="KEGG" id="cvn:111118908"/>
<dbReference type="Gene3D" id="1.20.120.350">
    <property type="entry name" value="Voltage-gated potassium channels. Chain C"/>
    <property type="match status" value="1"/>
</dbReference>
<feature type="transmembrane region" description="Helical" evidence="9">
    <location>
        <begin position="315"/>
        <end position="337"/>
    </location>
</feature>
<dbReference type="Pfam" id="PF20519">
    <property type="entry name" value="Polycystin_dom"/>
    <property type="match status" value="1"/>
</dbReference>
<feature type="domain" description="Polycystin" evidence="11">
    <location>
        <begin position="17"/>
        <end position="178"/>
    </location>
</feature>
<feature type="transmembrane region" description="Helical" evidence="9">
    <location>
        <begin position="229"/>
        <end position="248"/>
    </location>
</feature>
<comment type="similarity">
    <text evidence="2">Belongs to the polycystin family.</text>
</comment>
<keyword evidence="6" id="KW-0325">Glycoprotein</keyword>
<evidence type="ECO:0000256" key="1">
    <source>
        <dbReference type="ARBA" id="ARBA00004272"/>
    </source>
</evidence>